<dbReference type="SUPFAM" id="SSF53850">
    <property type="entry name" value="Periplasmic binding protein-like II"/>
    <property type="match status" value="1"/>
</dbReference>
<keyword evidence="7" id="KW-1185">Reference proteome</keyword>
<dbReference type="InterPro" id="IPR000847">
    <property type="entry name" value="LysR_HTH_N"/>
</dbReference>
<dbReference type="Pfam" id="PF00126">
    <property type="entry name" value="HTH_1"/>
    <property type="match status" value="1"/>
</dbReference>
<dbReference type="InterPro" id="IPR037402">
    <property type="entry name" value="YidZ_PBP2"/>
</dbReference>
<evidence type="ECO:0000313" key="7">
    <source>
        <dbReference type="Proteomes" id="UP000765845"/>
    </source>
</evidence>
<reference evidence="6 7" key="1">
    <citation type="submission" date="2020-04" db="EMBL/GenBank/DDBJ databases">
        <authorList>
            <person name="Yoon J."/>
        </authorList>
    </citation>
    <scope>NUCLEOTIDE SEQUENCE [LARGE SCALE GENOMIC DNA]</scope>
    <source>
        <strain evidence="6 7">KMU-166</strain>
    </source>
</reference>
<evidence type="ECO:0000256" key="2">
    <source>
        <dbReference type="ARBA" id="ARBA00023015"/>
    </source>
</evidence>
<sequence length="302" mass="33050">MKLNLRAFDLNLLTVFDALMREQNLTRAAERVGMSQPAMSAALQRLRLSLKDELFVRHRSGMTPTPRAERVYLKVQPALQLITEGVSVGEVFDSATEDREFAIAVDSYIEVAALGSILCGLQAAGPMLRLRSENLIGVDVSAALNRLELDVVLDYLQVDSPRVDSEVLGTEELVVVAAADHPALAEGGCTMEAYLSCRHVLLRQRSAAASQLEQALGGARLDRQVALHVQDYAAMAAVVAQSRALGTMPRRLAHVYGRAHGLTVAPFPLDIAPVSLWMMWPRALSGDAGHRWFLDFLRQLAL</sequence>
<protein>
    <submittedName>
        <fullName evidence="6">LysR family transcriptional regulator</fullName>
    </submittedName>
</protein>
<dbReference type="CDD" id="cd08417">
    <property type="entry name" value="PBP2_Nitroaromatics_like"/>
    <property type="match status" value="1"/>
</dbReference>
<dbReference type="PANTHER" id="PTHR30118">
    <property type="entry name" value="HTH-TYPE TRANSCRIPTIONAL REGULATOR LEUO-RELATED"/>
    <property type="match status" value="1"/>
</dbReference>
<dbReference type="InterPro" id="IPR036388">
    <property type="entry name" value="WH-like_DNA-bd_sf"/>
</dbReference>
<dbReference type="EMBL" id="JAAWWK010000004">
    <property type="protein sequence ID" value="NKI18088.1"/>
    <property type="molecule type" value="Genomic_DNA"/>
</dbReference>
<comment type="similarity">
    <text evidence="1">Belongs to the LysR transcriptional regulatory family.</text>
</comment>
<comment type="caution">
    <text evidence="6">The sequence shown here is derived from an EMBL/GenBank/DDBJ whole genome shotgun (WGS) entry which is preliminary data.</text>
</comment>
<feature type="domain" description="HTH lysR-type" evidence="5">
    <location>
        <begin position="8"/>
        <end position="65"/>
    </location>
</feature>
<evidence type="ECO:0000256" key="4">
    <source>
        <dbReference type="ARBA" id="ARBA00023163"/>
    </source>
</evidence>
<evidence type="ECO:0000256" key="3">
    <source>
        <dbReference type="ARBA" id="ARBA00023125"/>
    </source>
</evidence>
<dbReference type="RefSeq" id="WP_168450620.1">
    <property type="nucleotide sequence ID" value="NZ_JAAWWK010000004.1"/>
</dbReference>
<evidence type="ECO:0000313" key="6">
    <source>
        <dbReference type="EMBL" id="NKI18088.1"/>
    </source>
</evidence>
<accession>A0ABX1GFZ0</accession>
<name>A0ABX1GFZ0_9GAMM</name>
<gene>
    <name evidence="6" type="ORF">HCU74_11800</name>
</gene>
<keyword evidence="4" id="KW-0804">Transcription</keyword>
<dbReference type="SUPFAM" id="SSF46785">
    <property type="entry name" value="Winged helix' DNA-binding domain"/>
    <property type="match status" value="1"/>
</dbReference>
<proteinExistence type="inferred from homology"/>
<keyword evidence="3" id="KW-0238">DNA-binding</keyword>
<dbReference type="InterPro" id="IPR005119">
    <property type="entry name" value="LysR_subst-bd"/>
</dbReference>
<keyword evidence="2" id="KW-0805">Transcription regulation</keyword>
<dbReference type="Proteomes" id="UP000765845">
    <property type="component" value="Unassembled WGS sequence"/>
</dbReference>
<dbReference type="Pfam" id="PF03466">
    <property type="entry name" value="LysR_substrate"/>
    <property type="match status" value="1"/>
</dbReference>
<dbReference type="Gene3D" id="1.10.10.10">
    <property type="entry name" value="Winged helix-like DNA-binding domain superfamily/Winged helix DNA-binding domain"/>
    <property type="match status" value="1"/>
</dbReference>
<evidence type="ECO:0000259" key="5">
    <source>
        <dbReference type="PROSITE" id="PS50931"/>
    </source>
</evidence>
<dbReference type="PROSITE" id="PS50931">
    <property type="entry name" value="HTH_LYSR"/>
    <property type="match status" value="1"/>
</dbReference>
<evidence type="ECO:0000256" key="1">
    <source>
        <dbReference type="ARBA" id="ARBA00009437"/>
    </source>
</evidence>
<dbReference type="PANTHER" id="PTHR30118:SF15">
    <property type="entry name" value="TRANSCRIPTIONAL REGULATORY PROTEIN"/>
    <property type="match status" value="1"/>
</dbReference>
<dbReference type="Gene3D" id="3.40.190.10">
    <property type="entry name" value="Periplasmic binding protein-like II"/>
    <property type="match status" value="2"/>
</dbReference>
<dbReference type="InterPro" id="IPR036390">
    <property type="entry name" value="WH_DNA-bd_sf"/>
</dbReference>
<dbReference type="InterPro" id="IPR050389">
    <property type="entry name" value="LysR-type_TF"/>
</dbReference>
<dbReference type="PRINTS" id="PR00039">
    <property type="entry name" value="HTHLYSR"/>
</dbReference>
<organism evidence="6 7">
    <name type="scientific">Spongiibacter thalassae</name>
    <dbReference type="NCBI Taxonomy" id="2721624"/>
    <lineage>
        <taxon>Bacteria</taxon>
        <taxon>Pseudomonadati</taxon>
        <taxon>Pseudomonadota</taxon>
        <taxon>Gammaproteobacteria</taxon>
        <taxon>Cellvibrionales</taxon>
        <taxon>Spongiibacteraceae</taxon>
        <taxon>Spongiibacter</taxon>
    </lineage>
</organism>